<feature type="domain" description="ATPase AAA-3" evidence="1">
    <location>
        <begin position="48"/>
        <end position="178"/>
    </location>
</feature>
<evidence type="ECO:0000259" key="2">
    <source>
        <dbReference type="Pfam" id="PF17863"/>
    </source>
</evidence>
<comment type="caution">
    <text evidence="3">The sequence shown here is derived from an EMBL/GenBank/DDBJ whole genome shotgun (WGS) entry which is preliminary data.</text>
</comment>
<evidence type="ECO:0000313" key="3">
    <source>
        <dbReference type="EMBL" id="MCW6036050.1"/>
    </source>
</evidence>
<proteinExistence type="predicted"/>
<dbReference type="InterPro" id="IPR011703">
    <property type="entry name" value="ATPase_AAA-3"/>
</dbReference>
<dbReference type="EMBL" id="JAIHOM010000026">
    <property type="protein sequence ID" value="MCW6036050.1"/>
    <property type="molecule type" value="Genomic_DNA"/>
</dbReference>
<sequence>MSTSLVNPLSLDFMSDRISKLTENLAQTIVGKDNAIRLVLVALISGGHALLEDVPGVGKTLLAKSLARSVNGKFQRIQCTPDLLPTDITGTNIWNPSSREFEFLPGPAFANVLLADEINRATPRTQSALLEVMEEHQVTVDGQARKVPQPFFVIATQNPIEYQGTFPLPEAQMDRFTLSLTLGYPSESEEMLMLQRQHNNISVDSLEPCISLEEVLNLQKQAQQVRVAPELQQYILNLVRASRTDEEIVLGVSPRGSVALQKATQAYALLNQRDYAIPDDVKFLAPHVLAHRLIPAGGKQGRTIVERLLRTIPVE</sequence>
<dbReference type="Pfam" id="PF07726">
    <property type="entry name" value="AAA_3"/>
    <property type="match status" value="1"/>
</dbReference>
<keyword evidence="4" id="KW-1185">Reference proteome</keyword>
<dbReference type="InterPro" id="IPR041628">
    <property type="entry name" value="ChlI/MoxR_AAA_lid"/>
</dbReference>
<gene>
    <name evidence="3" type="ORF">K4A83_07155</name>
</gene>
<dbReference type="SUPFAM" id="SSF52540">
    <property type="entry name" value="P-loop containing nucleoside triphosphate hydrolases"/>
    <property type="match status" value="1"/>
</dbReference>
<evidence type="ECO:0000259" key="1">
    <source>
        <dbReference type="Pfam" id="PF07726"/>
    </source>
</evidence>
<protein>
    <submittedName>
        <fullName evidence="3">MoxR family ATPase</fullName>
    </submittedName>
</protein>
<dbReference type="Gene3D" id="1.10.8.80">
    <property type="entry name" value="Magnesium chelatase subunit I, C-Terminal domain"/>
    <property type="match status" value="1"/>
</dbReference>
<dbReference type="Gene3D" id="3.40.50.300">
    <property type="entry name" value="P-loop containing nucleotide triphosphate hydrolases"/>
    <property type="match status" value="1"/>
</dbReference>
<accession>A0ABT3L3G8</accession>
<name>A0ABT3L3G8_9CYAN</name>
<dbReference type="InterPro" id="IPR027417">
    <property type="entry name" value="P-loop_NTPase"/>
</dbReference>
<evidence type="ECO:0000313" key="4">
    <source>
        <dbReference type="Proteomes" id="UP001526426"/>
    </source>
</evidence>
<feature type="domain" description="ChlI/MoxR AAA lid" evidence="2">
    <location>
        <begin position="240"/>
        <end position="305"/>
    </location>
</feature>
<dbReference type="Pfam" id="PF17863">
    <property type="entry name" value="AAA_lid_2"/>
    <property type="match status" value="1"/>
</dbReference>
<dbReference type="PANTHER" id="PTHR42759">
    <property type="entry name" value="MOXR FAMILY PROTEIN"/>
    <property type="match status" value="1"/>
</dbReference>
<dbReference type="PIRSF" id="PIRSF002849">
    <property type="entry name" value="AAA_ATPase_chaperone_MoxR_prd"/>
    <property type="match status" value="1"/>
</dbReference>
<dbReference type="CDD" id="cd00009">
    <property type="entry name" value="AAA"/>
    <property type="match status" value="1"/>
</dbReference>
<dbReference type="PANTHER" id="PTHR42759:SF5">
    <property type="entry name" value="METHANOL DEHYDROGENASE REGULATOR"/>
    <property type="match status" value="1"/>
</dbReference>
<dbReference type="Proteomes" id="UP001526426">
    <property type="component" value="Unassembled WGS sequence"/>
</dbReference>
<reference evidence="3 4" key="1">
    <citation type="submission" date="2021-08" db="EMBL/GenBank/DDBJ databases">
        <title>Draft genome sequence of Spirulina subsalsa with high tolerance to salinity and hype-accumulation of phycocyanin.</title>
        <authorList>
            <person name="Pei H."/>
            <person name="Jiang L."/>
        </authorList>
    </citation>
    <scope>NUCLEOTIDE SEQUENCE [LARGE SCALE GENOMIC DNA]</scope>
    <source>
        <strain evidence="3 4">FACHB-351</strain>
    </source>
</reference>
<organism evidence="3 4">
    <name type="scientific">Spirulina subsalsa FACHB-351</name>
    <dbReference type="NCBI Taxonomy" id="234711"/>
    <lineage>
        <taxon>Bacteria</taxon>
        <taxon>Bacillati</taxon>
        <taxon>Cyanobacteriota</taxon>
        <taxon>Cyanophyceae</taxon>
        <taxon>Spirulinales</taxon>
        <taxon>Spirulinaceae</taxon>
        <taxon>Spirulina</taxon>
    </lineage>
</organism>
<dbReference type="InterPro" id="IPR050764">
    <property type="entry name" value="CbbQ/NirQ/NorQ/GpvN"/>
</dbReference>